<gene>
    <name evidence="1" type="ORF">SAMN05444583_12753</name>
</gene>
<protein>
    <submittedName>
        <fullName evidence="1">Uncharacterized protein</fullName>
    </submittedName>
</protein>
<dbReference type="OrthoDB" id="3405034at2"/>
<dbReference type="Proteomes" id="UP000198677">
    <property type="component" value="Unassembled WGS sequence"/>
</dbReference>
<keyword evidence="2" id="KW-1185">Reference proteome</keyword>
<dbReference type="EMBL" id="FOAW01000027">
    <property type="protein sequence ID" value="SEM22037.1"/>
    <property type="molecule type" value="Genomic_DNA"/>
</dbReference>
<name>A0A1H7WMA2_9NOCA</name>
<proteinExistence type="predicted"/>
<reference evidence="2" key="1">
    <citation type="submission" date="2016-10" db="EMBL/GenBank/DDBJ databases">
        <authorList>
            <person name="Varghese N."/>
            <person name="Submissions S."/>
        </authorList>
    </citation>
    <scope>NUCLEOTIDE SEQUENCE [LARGE SCALE GENOMIC DNA]</scope>
    <source>
        <strain evidence="2">DSM 44675</strain>
    </source>
</reference>
<dbReference type="AlphaFoldDB" id="A0A1H7WMA2"/>
<dbReference type="RefSeq" id="WP_072750902.1">
    <property type="nucleotide sequence ID" value="NZ_FOAW01000027.1"/>
</dbReference>
<accession>A0A1H7WMA2</accession>
<organism evidence="1 2">
    <name type="scientific">Rhodococcus maanshanensis</name>
    <dbReference type="NCBI Taxonomy" id="183556"/>
    <lineage>
        <taxon>Bacteria</taxon>
        <taxon>Bacillati</taxon>
        <taxon>Actinomycetota</taxon>
        <taxon>Actinomycetes</taxon>
        <taxon>Mycobacteriales</taxon>
        <taxon>Nocardiaceae</taxon>
        <taxon>Rhodococcus</taxon>
    </lineage>
</organism>
<evidence type="ECO:0000313" key="1">
    <source>
        <dbReference type="EMBL" id="SEM22037.1"/>
    </source>
</evidence>
<evidence type="ECO:0000313" key="2">
    <source>
        <dbReference type="Proteomes" id="UP000198677"/>
    </source>
</evidence>
<sequence length="159" mass="16782">MWPTEWPSAAREIADATDAAVAAARATEPEPFAEASVRLAALDQEQVTVVHASIVRELLEELHPDGLTGDDVQAVLGRCARSAAPWVPDLDVSVLVVVLTGALGLTDPEEDPRPLARADLPRYAALVIADLLTAADAPGSGYIRRAIGEVARAETVEMP</sequence>